<dbReference type="AlphaFoldDB" id="G0V004"/>
<dbReference type="VEuPathDB" id="TriTrypDB:TcIL3000.11.3730"/>
<evidence type="ECO:0000313" key="1">
    <source>
        <dbReference type="EMBL" id="CCC94973.1"/>
    </source>
</evidence>
<name>G0V004_TRYCI</name>
<reference evidence="1" key="1">
    <citation type="journal article" date="2012" name="Proc. Natl. Acad. Sci. U.S.A.">
        <title>Antigenic diversity is generated by distinct evolutionary mechanisms in African trypanosome species.</title>
        <authorList>
            <person name="Jackson A.P."/>
            <person name="Berry A."/>
            <person name="Aslett M."/>
            <person name="Allison H.C."/>
            <person name="Burton P."/>
            <person name="Vavrova-Anderson J."/>
            <person name="Brown R."/>
            <person name="Browne H."/>
            <person name="Corton N."/>
            <person name="Hauser H."/>
            <person name="Gamble J."/>
            <person name="Gilderthorp R."/>
            <person name="Marcello L."/>
            <person name="McQuillan J."/>
            <person name="Otto T.D."/>
            <person name="Quail M.A."/>
            <person name="Sanders M.J."/>
            <person name="van Tonder A."/>
            <person name="Ginger M.L."/>
            <person name="Field M.C."/>
            <person name="Barry J.D."/>
            <person name="Hertz-Fowler C."/>
            <person name="Berriman M."/>
        </authorList>
    </citation>
    <scope>NUCLEOTIDE SEQUENCE</scope>
    <source>
        <strain evidence="1">IL3000</strain>
    </source>
</reference>
<proteinExistence type="predicted"/>
<sequence>MHRCTICTGRCHSHRSIPFHALGYVSATFHTAAFQPHPSARWGCVIACTNFNVTRSSHTKAMRDEQTFPLAHTKSLQRMFFFFFEKRKGMTKLGVFAQNDVRITYRTAGEGMGNQSHERGGLVQFVRKSVCSLHPLTQSSVTIHNANPGNGLQTKQKERLQTIATVCVHVCVGKAPRVIKMQCTLMPEHILPEGKSIQISRQSFYRD</sequence>
<dbReference type="EMBL" id="HE575324">
    <property type="protein sequence ID" value="CCC94973.1"/>
    <property type="molecule type" value="Genomic_DNA"/>
</dbReference>
<gene>
    <name evidence="1" type="ORF">TCIL3000_11_3730</name>
</gene>
<protein>
    <submittedName>
        <fullName evidence="1">Uncharacterized protein TCIL3000_11_3730</fullName>
    </submittedName>
</protein>
<organism evidence="1">
    <name type="scientific">Trypanosoma congolense (strain IL3000)</name>
    <dbReference type="NCBI Taxonomy" id="1068625"/>
    <lineage>
        <taxon>Eukaryota</taxon>
        <taxon>Discoba</taxon>
        <taxon>Euglenozoa</taxon>
        <taxon>Kinetoplastea</taxon>
        <taxon>Metakinetoplastina</taxon>
        <taxon>Trypanosomatida</taxon>
        <taxon>Trypanosomatidae</taxon>
        <taxon>Trypanosoma</taxon>
        <taxon>Nannomonas</taxon>
    </lineage>
</organism>
<accession>G0V004</accession>